<evidence type="ECO:0000256" key="14">
    <source>
        <dbReference type="ARBA" id="ARBA00029765"/>
    </source>
</evidence>
<evidence type="ECO:0000256" key="22">
    <source>
        <dbReference type="PIRSR" id="PIRSR604439-5"/>
    </source>
</evidence>
<dbReference type="Proteomes" id="UP000051166">
    <property type="component" value="Unassembled WGS sequence"/>
</dbReference>
<reference evidence="24 25" key="1">
    <citation type="journal article" date="2015" name="Genome Announc.">
        <title>Expanding the biotechnology potential of lactobacilli through comparative genomics of 213 strains and associated genera.</title>
        <authorList>
            <person name="Sun Z."/>
            <person name="Harris H.M."/>
            <person name="McCann A."/>
            <person name="Guo C."/>
            <person name="Argimon S."/>
            <person name="Zhang W."/>
            <person name="Yang X."/>
            <person name="Jeffery I.B."/>
            <person name="Cooney J.C."/>
            <person name="Kagawa T.F."/>
            <person name="Liu W."/>
            <person name="Song Y."/>
            <person name="Salvetti E."/>
            <person name="Wrobel A."/>
            <person name="Rasinkangas P."/>
            <person name="Parkhill J."/>
            <person name="Rea M.C."/>
            <person name="O'Sullivan O."/>
            <person name="Ritari J."/>
            <person name="Douillard F.P."/>
            <person name="Paul Ross R."/>
            <person name="Yang R."/>
            <person name="Briner A.E."/>
            <person name="Felis G.E."/>
            <person name="de Vos W.M."/>
            <person name="Barrangou R."/>
            <person name="Klaenhammer T.R."/>
            <person name="Caufield P.W."/>
            <person name="Cui Y."/>
            <person name="Zhang H."/>
            <person name="O'Toole P.W."/>
        </authorList>
    </citation>
    <scope>NUCLEOTIDE SEQUENCE [LARGE SCALE GENOMIC DNA]</scope>
    <source>
        <strain evidence="24 25">DSM 16230</strain>
    </source>
</reference>
<keyword evidence="12 20" id="KW-0464">Manganese</keyword>
<dbReference type="NCBIfam" id="NF005425">
    <property type="entry name" value="PRK07006.1"/>
    <property type="match status" value="1"/>
</dbReference>
<name>A0A0R1UW01_9LACO</name>
<dbReference type="PANTHER" id="PTHR43504">
    <property type="entry name" value="ISOCITRATE DEHYDROGENASE [NADP]"/>
    <property type="match status" value="1"/>
</dbReference>
<evidence type="ECO:0000256" key="9">
    <source>
        <dbReference type="ARBA" id="ARBA00022842"/>
    </source>
</evidence>
<dbReference type="SUPFAM" id="SSF53659">
    <property type="entry name" value="Isocitrate/Isopropylmalate dehydrogenase-like"/>
    <property type="match status" value="1"/>
</dbReference>
<evidence type="ECO:0000256" key="17">
    <source>
        <dbReference type="ARBA" id="ARBA00046127"/>
    </source>
</evidence>
<feature type="binding site" evidence="20">
    <location>
        <position position="310"/>
    </location>
    <ligand>
        <name>Mg(2+)</name>
        <dbReference type="ChEBI" id="CHEBI:18420"/>
    </ligand>
</feature>
<evidence type="ECO:0000256" key="18">
    <source>
        <dbReference type="PIRSR" id="PIRSR604439-1"/>
    </source>
</evidence>
<feature type="modified residue" description="Phosphoserine" evidence="22">
    <location>
        <position position="104"/>
    </location>
</feature>
<evidence type="ECO:0000256" key="15">
    <source>
        <dbReference type="ARBA" id="ARBA00029990"/>
    </source>
</evidence>
<evidence type="ECO:0000256" key="13">
    <source>
        <dbReference type="ARBA" id="ARBA00023554"/>
    </source>
</evidence>
<dbReference type="InterPro" id="IPR019818">
    <property type="entry name" value="IsoCit/isopropylmalate_DH_CS"/>
</dbReference>
<evidence type="ECO:0000256" key="7">
    <source>
        <dbReference type="ARBA" id="ARBA00022532"/>
    </source>
</evidence>
<protein>
    <recommendedName>
        <fullName evidence="5">Isocitrate dehydrogenase [NADP]</fullName>
        <ecNumber evidence="4">1.1.1.42</ecNumber>
    </recommendedName>
    <alternativeName>
        <fullName evidence="14">IDP</fullName>
    </alternativeName>
    <alternativeName>
        <fullName evidence="15">NADP(+)-specific ICDH</fullName>
    </alternativeName>
    <alternativeName>
        <fullName evidence="16">Oxalosuccinate decarboxylase</fullName>
    </alternativeName>
</protein>
<dbReference type="GeneID" id="98309363"/>
<dbReference type="STRING" id="1423801.FD50_GL002154"/>
<evidence type="ECO:0000256" key="20">
    <source>
        <dbReference type="PIRSR" id="PIRSR604439-3"/>
    </source>
</evidence>
<organism evidence="24 25">
    <name type="scientific">Liquorilactobacillus satsumensis DSM 16230 = JCM 12392</name>
    <dbReference type="NCBI Taxonomy" id="1423801"/>
    <lineage>
        <taxon>Bacteria</taxon>
        <taxon>Bacillati</taxon>
        <taxon>Bacillota</taxon>
        <taxon>Bacilli</taxon>
        <taxon>Lactobacillales</taxon>
        <taxon>Lactobacillaceae</taxon>
        <taxon>Liquorilactobacillus</taxon>
    </lineage>
</organism>
<feature type="modified residue" description="N6-acetyllysine" evidence="22">
    <location>
        <position position="133"/>
    </location>
</feature>
<evidence type="ECO:0000256" key="4">
    <source>
        <dbReference type="ARBA" id="ARBA00013013"/>
    </source>
</evidence>
<dbReference type="GO" id="GO:0004450">
    <property type="term" value="F:isocitrate dehydrogenase (NADP+) activity"/>
    <property type="evidence" value="ECO:0007669"/>
    <property type="project" value="UniProtKB-EC"/>
</dbReference>
<feature type="binding site" evidence="18">
    <location>
        <position position="144"/>
    </location>
    <ligand>
        <name>D-threo-isocitrate</name>
        <dbReference type="ChEBI" id="CHEBI:15562"/>
    </ligand>
</feature>
<evidence type="ECO:0000259" key="23">
    <source>
        <dbReference type="SMART" id="SM01329"/>
    </source>
</evidence>
<dbReference type="InterPro" id="IPR004439">
    <property type="entry name" value="Isocitrate_DH_NADP_dimer_prok"/>
</dbReference>
<dbReference type="EMBL" id="AZFQ01000055">
    <property type="protein sequence ID" value="KRL96868.1"/>
    <property type="molecule type" value="Genomic_DNA"/>
</dbReference>
<dbReference type="OrthoDB" id="9806254at2"/>
<comment type="function">
    <text evidence="17">Catalyzes the oxidative decarboxylation of isocitrate to 2-oxoglutarate and carbon dioxide with the concomitant reduction of NADP(+).</text>
</comment>
<keyword evidence="11" id="KW-0560">Oxidoreductase</keyword>
<dbReference type="EC" id="1.1.1.42" evidence="4"/>
<sequence>MNKPEKLSVAAGQLQVPAVPIIPFIAGDGIGPEIWQAARQVFDAAVKRVYGNERRVEWKQELAGQVAYEQTGSWLPAETLQALRTYLVAIKGPLTTPVGEGHRSINVTLRQQLDLFACVRPVRYFAGTPSPVKHPERVDITVFRENTEDIYAGIDFAAHTSGAQALLTLLQAQQQADKVRFPQTAAFALKPISSEGSKRIVTAALEYALAQGKQTVTLVHKGNIMKKTEGGFKQWGYEAAAAFGEQVFTTPEYEQIRQQHGAAAAQVAQQEAVRAGKVIVNDIIADNFFQQALLQPEKFSVVVTTNLNGDYISDALAAQVGGIGISPGANINYQTKRALFEATHGTAPQFAGQNKLNPTSLILSGAMLFEYLGWTPVAELLRSSIGQAIAQQHVTMDFARALPAAVELSTSGFAAYLTELIAQSK</sequence>
<accession>A0A0R1UW01</accession>
<evidence type="ECO:0000256" key="19">
    <source>
        <dbReference type="PIRSR" id="PIRSR604439-2"/>
    </source>
</evidence>
<comment type="similarity">
    <text evidence="2">Belongs to the isocitrate and isopropylmalate dehydrogenases family.</text>
</comment>
<feature type="binding site" evidence="18">
    <location>
        <position position="104"/>
    </location>
    <ligand>
        <name>D-threo-isocitrate</name>
        <dbReference type="ChEBI" id="CHEBI:15562"/>
    </ligand>
</feature>
<feature type="binding site" evidence="19">
    <location>
        <position position="357"/>
    </location>
    <ligand>
        <name>NADP(+)</name>
        <dbReference type="ChEBI" id="CHEBI:58349"/>
    </ligand>
</feature>
<dbReference type="PROSITE" id="PS00470">
    <property type="entry name" value="IDH_IMDH"/>
    <property type="match status" value="1"/>
</dbReference>
<evidence type="ECO:0000256" key="1">
    <source>
        <dbReference type="ARBA" id="ARBA00001936"/>
    </source>
</evidence>
<comment type="catalytic activity">
    <reaction evidence="13">
        <text>D-threo-isocitrate + NADP(+) = 2-oxoglutarate + CO2 + NADPH</text>
        <dbReference type="Rhea" id="RHEA:19629"/>
        <dbReference type="ChEBI" id="CHEBI:15562"/>
        <dbReference type="ChEBI" id="CHEBI:16526"/>
        <dbReference type="ChEBI" id="CHEBI:16810"/>
        <dbReference type="ChEBI" id="CHEBI:57783"/>
        <dbReference type="ChEBI" id="CHEBI:58349"/>
        <dbReference type="EC" id="1.1.1.42"/>
    </reaction>
</comment>
<feature type="modified residue" description="N6-succinyllysine" evidence="22">
    <location>
        <position position="233"/>
    </location>
</feature>
<dbReference type="Gene3D" id="3.40.718.10">
    <property type="entry name" value="Isopropylmalate Dehydrogenase"/>
    <property type="match status" value="1"/>
</dbReference>
<evidence type="ECO:0000256" key="11">
    <source>
        <dbReference type="ARBA" id="ARBA00023002"/>
    </source>
</evidence>
<feature type="binding site" evidence="18">
    <location>
        <position position="120"/>
    </location>
    <ligand>
        <name>D-threo-isocitrate</name>
        <dbReference type="ChEBI" id="CHEBI:15562"/>
    </ligand>
</feature>
<keyword evidence="6" id="KW-0329">Glyoxylate bypass</keyword>
<evidence type="ECO:0000256" key="3">
    <source>
        <dbReference type="ARBA" id="ARBA00011738"/>
    </source>
</evidence>
<evidence type="ECO:0000256" key="21">
    <source>
        <dbReference type="PIRSR" id="PIRSR604439-4"/>
    </source>
</evidence>
<comment type="caution">
    <text evidence="24">The sequence shown here is derived from an EMBL/GenBank/DDBJ whole genome shotgun (WGS) entry which is preliminary data.</text>
</comment>
<keyword evidence="25" id="KW-1185">Reference proteome</keyword>
<evidence type="ECO:0000313" key="24">
    <source>
        <dbReference type="EMBL" id="KRL96868.1"/>
    </source>
</evidence>
<feature type="site" description="Critical for catalysis" evidence="21">
    <location>
        <position position="221"/>
    </location>
</feature>
<evidence type="ECO:0000256" key="16">
    <source>
        <dbReference type="ARBA" id="ARBA00031098"/>
    </source>
</evidence>
<dbReference type="PANTHER" id="PTHR43504:SF1">
    <property type="entry name" value="ISOCITRATE DEHYDROGENASE [NADP]"/>
    <property type="match status" value="1"/>
</dbReference>
<keyword evidence="8" id="KW-0479">Metal-binding</keyword>
<dbReference type="InterPro" id="IPR024084">
    <property type="entry name" value="IsoPropMal-DH-like_dom"/>
</dbReference>
<evidence type="ECO:0000313" key="25">
    <source>
        <dbReference type="Proteomes" id="UP000051166"/>
    </source>
</evidence>
<evidence type="ECO:0000256" key="2">
    <source>
        <dbReference type="ARBA" id="ARBA00007769"/>
    </source>
</evidence>
<comment type="cofactor">
    <cofactor evidence="20">
        <name>Mg(2+)</name>
        <dbReference type="ChEBI" id="CHEBI:18420"/>
    </cofactor>
    <cofactor evidence="20">
        <name>Mn(2+)</name>
        <dbReference type="ChEBI" id="CHEBI:29035"/>
    </cofactor>
    <text evidence="20">Binds 1 Mg(2+) or Mn(2+) ion per subunit.</text>
</comment>
<feature type="binding site" evidence="19">
    <location>
        <position position="95"/>
    </location>
    <ligand>
        <name>NADP(+)</name>
        <dbReference type="ChEBI" id="CHEBI:58349"/>
    </ligand>
</feature>
<comment type="cofactor">
    <cofactor evidence="1">
        <name>Mn(2+)</name>
        <dbReference type="ChEBI" id="CHEBI:29035"/>
    </cofactor>
</comment>
<evidence type="ECO:0000256" key="8">
    <source>
        <dbReference type="ARBA" id="ARBA00022723"/>
    </source>
</evidence>
<proteinExistence type="inferred from homology"/>
<feature type="binding site" evidence="19">
    <location>
        <position position="400"/>
    </location>
    <ligand>
        <name>NADP(+)</name>
        <dbReference type="ChEBI" id="CHEBI:58349"/>
    </ligand>
</feature>
<dbReference type="GO" id="GO:0006099">
    <property type="term" value="P:tricarboxylic acid cycle"/>
    <property type="evidence" value="ECO:0007669"/>
    <property type="project" value="UniProtKB-KW"/>
</dbReference>
<dbReference type="Pfam" id="PF00180">
    <property type="entry name" value="Iso_dh"/>
    <property type="match status" value="1"/>
</dbReference>
<dbReference type="GO" id="GO:0006097">
    <property type="term" value="P:glyoxylate cycle"/>
    <property type="evidence" value="ECO:0007669"/>
    <property type="project" value="UniProtKB-KW"/>
</dbReference>
<dbReference type="GO" id="GO:0051287">
    <property type="term" value="F:NAD binding"/>
    <property type="evidence" value="ECO:0007669"/>
    <property type="project" value="InterPro"/>
</dbReference>
<evidence type="ECO:0000256" key="12">
    <source>
        <dbReference type="ARBA" id="ARBA00023211"/>
    </source>
</evidence>
<comment type="subunit">
    <text evidence="3">Homodimer.</text>
</comment>
<feature type="site" description="Critical for catalysis" evidence="21">
    <location>
        <position position="151"/>
    </location>
</feature>
<evidence type="ECO:0000256" key="6">
    <source>
        <dbReference type="ARBA" id="ARBA00022435"/>
    </source>
</evidence>
<dbReference type="GO" id="GO:0000287">
    <property type="term" value="F:magnesium ion binding"/>
    <property type="evidence" value="ECO:0007669"/>
    <property type="project" value="InterPro"/>
</dbReference>
<evidence type="ECO:0000256" key="5">
    <source>
        <dbReference type="ARBA" id="ARBA00019562"/>
    </source>
</evidence>
<dbReference type="SMART" id="SM01329">
    <property type="entry name" value="Iso_dh"/>
    <property type="match status" value="1"/>
</dbReference>
<gene>
    <name evidence="24" type="ORF">FD50_GL002154</name>
</gene>
<feature type="domain" description="Isopropylmalate dehydrogenase-like" evidence="23">
    <location>
        <begin position="21"/>
        <end position="417"/>
    </location>
</feature>
<dbReference type="PATRIC" id="fig|1423801.4.peg.2201"/>
<feature type="binding site" evidence="18">
    <location>
        <position position="106"/>
    </location>
    <ligand>
        <name>D-threo-isocitrate</name>
        <dbReference type="ChEBI" id="CHEBI:15562"/>
    </ligand>
</feature>
<keyword evidence="9 20" id="KW-0460">Magnesium</keyword>
<keyword evidence="10 19" id="KW-0521">NADP</keyword>
<dbReference type="RefSeq" id="WP_056962061.1">
    <property type="nucleotide sequence ID" value="NZ_AZFQ01000055.1"/>
</dbReference>
<feature type="modified residue" description="N6-succinyllysine" evidence="22">
    <location>
        <position position="91"/>
    </location>
</feature>
<keyword evidence="7" id="KW-0816">Tricarboxylic acid cycle</keyword>
<feature type="binding site" evidence="18">
    <location>
        <position position="110"/>
    </location>
    <ligand>
        <name>D-threo-isocitrate</name>
        <dbReference type="ChEBI" id="CHEBI:15562"/>
    </ligand>
</feature>
<evidence type="ECO:0000256" key="10">
    <source>
        <dbReference type="ARBA" id="ARBA00022857"/>
    </source>
</evidence>
<dbReference type="AlphaFoldDB" id="A0A0R1UW01"/>